<name>A0A3B0Y2S9_9ZZZZ</name>
<dbReference type="EMBL" id="UOFJ01000336">
    <property type="protein sequence ID" value="VAW68439.1"/>
    <property type="molecule type" value="Genomic_DNA"/>
</dbReference>
<organism evidence="1">
    <name type="scientific">hydrothermal vent metagenome</name>
    <dbReference type="NCBI Taxonomy" id="652676"/>
    <lineage>
        <taxon>unclassified sequences</taxon>
        <taxon>metagenomes</taxon>
        <taxon>ecological metagenomes</taxon>
    </lineage>
</organism>
<sequence length="50" mass="5775">MTPSLKNISFKEGINNVATEERHVLYIDTAESTLNKNWQCESMNTLLQDF</sequence>
<dbReference type="AlphaFoldDB" id="A0A3B0Y2S9"/>
<evidence type="ECO:0000313" key="1">
    <source>
        <dbReference type="EMBL" id="VAW68439.1"/>
    </source>
</evidence>
<proteinExistence type="predicted"/>
<reference evidence="1" key="1">
    <citation type="submission" date="2018-06" db="EMBL/GenBank/DDBJ databases">
        <authorList>
            <person name="Zhirakovskaya E."/>
        </authorList>
    </citation>
    <scope>NUCLEOTIDE SEQUENCE</scope>
</reference>
<accession>A0A3B0Y2S9</accession>
<protein>
    <submittedName>
        <fullName evidence="1">Uncharacterized protein</fullName>
    </submittedName>
</protein>
<gene>
    <name evidence="1" type="ORF">MNBD_GAMMA10-2486</name>
</gene>